<evidence type="ECO:0008006" key="6">
    <source>
        <dbReference type="Google" id="ProtNLM"/>
    </source>
</evidence>
<gene>
    <name evidence="4" type="ORF">B1812_09005</name>
</gene>
<dbReference type="InterPro" id="IPR043129">
    <property type="entry name" value="ATPase_NBD"/>
</dbReference>
<dbReference type="STRING" id="655015.B1812_09005"/>
<evidence type="ECO:0000313" key="5">
    <source>
        <dbReference type="Proteomes" id="UP000193978"/>
    </source>
</evidence>
<evidence type="ECO:0000256" key="3">
    <source>
        <dbReference type="ARBA" id="ARBA00022840"/>
    </source>
</evidence>
<dbReference type="PROSITE" id="PS00297">
    <property type="entry name" value="HSP70_1"/>
    <property type="match status" value="1"/>
</dbReference>
<dbReference type="OrthoDB" id="580874at2"/>
<keyword evidence="5" id="KW-1185">Reference proteome</keyword>
<keyword evidence="3" id="KW-0067">ATP-binding</keyword>
<accession>A0A1W6MUF7</accession>
<dbReference type="CDD" id="cd10170">
    <property type="entry name" value="ASKHA_NBD_HSP70"/>
    <property type="match status" value="1"/>
</dbReference>
<proteinExistence type="inferred from homology"/>
<dbReference type="EMBL" id="CP019948">
    <property type="protein sequence ID" value="ARN81197.1"/>
    <property type="molecule type" value="Genomic_DNA"/>
</dbReference>
<dbReference type="Proteomes" id="UP000193978">
    <property type="component" value="Chromosome"/>
</dbReference>
<dbReference type="PROSITE" id="PS00329">
    <property type="entry name" value="HSP70_2"/>
    <property type="match status" value="1"/>
</dbReference>
<evidence type="ECO:0000256" key="1">
    <source>
        <dbReference type="ARBA" id="ARBA00007381"/>
    </source>
</evidence>
<evidence type="ECO:0000256" key="2">
    <source>
        <dbReference type="ARBA" id="ARBA00022741"/>
    </source>
</evidence>
<dbReference type="GO" id="GO:0140662">
    <property type="term" value="F:ATP-dependent protein folding chaperone"/>
    <property type="evidence" value="ECO:0007669"/>
    <property type="project" value="InterPro"/>
</dbReference>
<dbReference type="Pfam" id="PF12531">
    <property type="entry name" value="DUF3731"/>
    <property type="match status" value="1"/>
</dbReference>
<comment type="similarity">
    <text evidence="1">Belongs to the heat shock protein 70 family.</text>
</comment>
<dbReference type="RefSeq" id="WP_085771287.1">
    <property type="nucleotide sequence ID" value="NZ_AP027149.1"/>
</dbReference>
<protein>
    <recommendedName>
        <fullName evidence="6">Molecular chaperone DnaK</fullName>
    </recommendedName>
</protein>
<dbReference type="PANTHER" id="PTHR42749">
    <property type="entry name" value="CELL SHAPE-DETERMINING PROTEIN MREB"/>
    <property type="match status" value="1"/>
</dbReference>
<reference evidence="4 5" key="1">
    <citation type="submission" date="2017-02" db="EMBL/GenBank/DDBJ databases">
        <authorList>
            <person name="Peterson S.W."/>
        </authorList>
    </citation>
    <scope>NUCLEOTIDE SEQUENCE [LARGE SCALE GENOMIC DNA]</scope>
    <source>
        <strain evidence="4 5">S285</strain>
    </source>
</reference>
<dbReference type="InterPro" id="IPR013126">
    <property type="entry name" value="Hsp_70_fam"/>
</dbReference>
<organism evidence="4 5">
    <name type="scientific">Methylocystis bryophila</name>
    <dbReference type="NCBI Taxonomy" id="655015"/>
    <lineage>
        <taxon>Bacteria</taxon>
        <taxon>Pseudomonadati</taxon>
        <taxon>Pseudomonadota</taxon>
        <taxon>Alphaproteobacteria</taxon>
        <taxon>Hyphomicrobiales</taxon>
        <taxon>Methylocystaceae</taxon>
        <taxon>Methylocystis</taxon>
    </lineage>
</organism>
<dbReference type="InterPro" id="IPR018181">
    <property type="entry name" value="Heat_shock_70_CS"/>
</dbReference>
<dbReference type="Pfam" id="PF00012">
    <property type="entry name" value="HSP70"/>
    <property type="match status" value="1"/>
</dbReference>
<sequence length="941" mass="102707">MTRPKFSIGVDLGTSNSVLAYSSLSGERHSEVLAIPQWDTPATMVDAVTIPSFLYLPEEAIAALMRARDFGSGAWAVGRLAKRKASETPGRVVQSAKSWLCHHAADRTAPFLPWRSETVAEQDKISPVAASALILAHLRAAWNDRFAEQGAGFVFNAQNITITVPASFDAAAQRLTLLAAQQAGFPDSVRLLEEPQAAFYAWLERKGGADPWSALPDPGLAPRHILVIDIGGGTSDFSLFELRRRAGRSEPDITRVAVSDHILLGGDNIDLAIAHLAETRLATTEAGLSAAQWDHLIAQCRSLKERALGDREGSPEETLTVSIPGRGSSVLASTLSAIITRAELEDMILTGFFPECKLTDRPRRLSGAVREWGLPYASDSAMTRHLAAFLRGRPAVDAVLFNGGSLLAPRLRERLCAQIAAWQEGRPPLTLENAELDLAVARGAAYSGRLFWQGERRIEAGAARAVFVEAHGTAHGDDKASRRPLICILPHGAPAGEEFELSDLDLYLRVNTPVRFQLFTSTRHDETKAGDVIGLTADEFYALPPLETVATSARGVSAIPVALNAKINELGLLALSCRSLAADVPGSWPLEFNLRPHERDVAAAAAPEAEAPAGLGIPPEALAEAKQRIAAAFAKPLGKRDKLTASRLIESLEKVLGRSKGDWSATLIRNLWASLAANHNARAVSIEHEETWLILAGFLLRPGFGLAMDEHRIDELWAICREGLRFPGKRTKLQEYVLWRRVAGGLTQERQEALLAAERQKILLQKNAPPELIRMVGAFERIGQELKRELIERFIDAVAELAAEKKHCAPYLSALGFLLSRTPFYTGPENIAPPALVEKAYEALRRFDWKDPEFVEAQTLFLRAARAVDDRRLDPPNALRSQIADKLEKCGVPPVRTGRIRSVEPVQRAERLSFYGEAVPPGLILSGFENMISDRTGCPHS</sequence>
<evidence type="ECO:0000313" key="4">
    <source>
        <dbReference type="EMBL" id="ARN81197.1"/>
    </source>
</evidence>
<dbReference type="PANTHER" id="PTHR42749:SF1">
    <property type="entry name" value="CELL SHAPE-DETERMINING PROTEIN MREB"/>
    <property type="match status" value="1"/>
</dbReference>
<dbReference type="GO" id="GO:0005524">
    <property type="term" value="F:ATP binding"/>
    <property type="evidence" value="ECO:0007669"/>
    <property type="project" value="UniProtKB-KW"/>
</dbReference>
<dbReference type="Gene3D" id="3.30.420.40">
    <property type="match status" value="2"/>
</dbReference>
<keyword evidence="2" id="KW-0547">Nucleotide-binding</keyword>
<dbReference type="AlphaFoldDB" id="A0A1W6MUF7"/>
<dbReference type="KEGG" id="mbry:B1812_09005"/>
<dbReference type="SUPFAM" id="SSF53067">
    <property type="entry name" value="Actin-like ATPase domain"/>
    <property type="match status" value="2"/>
</dbReference>
<dbReference type="InterPro" id="IPR021030">
    <property type="entry name" value="DUF3731"/>
</dbReference>
<dbReference type="Gene3D" id="3.90.640.10">
    <property type="entry name" value="Actin, Chain A, domain 4"/>
    <property type="match status" value="1"/>
</dbReference>
<name>A0A1W6MUF7_9HYPH</name>